<dbReference type="InterPro" id="IPR025424">
    <property type="entry name" value="YrhK_domain"/>
</dbReference>
<protein>
    <recommendedName>
        <fullName evidence="2">YrhK domain-containing protein</fullName>
    </recommendedName>
</protein>
<keyword evidence="1" id="KW-0472">Membrane</keyword>
<feature type="transmembrane region" description="Helical" evidence="1">
    <location>
        <begin position="245"/>
        <end position="264"/>
    </location>
</feature>
<sequence length="280" mass="31190">MITRNRNCRSTDSLYSPLSSRRVLIPAVSTSFYLRSPDRKPLTFMRKVVFFSFKTPCNLYWIGGLAFLASSILFYPYFNAPQRADNLGDEIGSLGFVFGSVTFLVGSGIEVYHAVPVQSIPMRGVLQWTPLMSSLLNTIGSMQFVVGSFFFIPDYFNAYPSVGCLLFIGGCLCFCLSIVADFTRFSTSEVTSAFEWSDLVSVWFLAAVVNFAGNVLFISGCYYYLPQFLQVPDAHVAAENVSFATSQFVVGSLCFALAPLLQIYSMNKDLDAKCLFREIM</sequence>
<organism evidence="3">
    <name type="scientific">Aphanomyces invadans</name>
    <dbReference type="NCBI Taxonomy" id="157072"/>
    <lineage>
        <taxon>Eukaryota</taxon>
        <taxon>Sar</taxon>
        <taxon>Stramenopiles</taxon>
        <taxon>Oomycota</taxon>
        <taxon>Saprolegniomycetes</taxon>
        <taxon>Saprolegniales</taxon>
        <taxon>Verrucalvaceae</taxon>
        <taxon>Aphanomyces</taxon>
    </lineage>
</organism>
<feature type="domain" description="YrhK" evidence="2">
    <location>
        <begin position="205"/>
        <end position="263"/>
    </location>
</feature>
<feature type="transmembrane region" description="Helical" evidence="1">
    <location>
        <begin position="93"/>
        <end position="115"/>
    </location>
</feature>
<evidence type="ECO:0000259" key="2">
    <source>
        <dbReference type="Pfam" id="PF14145"/>
    </source>
</evidence>
<feature type="transmembrane region" description="Helical" evidence="1">
    <location>
        <begin position="135"/>
        <end position="152"/>
    </location>
</feature>
<gene>
    <name evidence="3" type="ORF">H310_06543</name>
</gene>
<dbReference type="OrthoDB" id="369339at2759"/>
<keyword evidence="1" id="KW-1133">Transmembrane helix</keyword>
<feature type="domain" description="YrhK" evidence="2">
    <location>
        <begin position="60"/>
        <end position="113"/>
    </location>
</feature>
<dbReference type="RefSeq" id="XP_008869877.1">
    <property type="nucleotide sequence ID" value="XM_008871655.1"/>
</dbReference>
<dbReference type="GeneID" id="20083593"/>
<reference evidence="3" key="1">
    <citation type="submission" date="2013-12" db="EMBL/GenBank/DDBJ databases">
        <title>The Genome Sequence of Aphanomyces invadans NJM9701.</title>
        <authorList>
            <consortium name="The Broad Institute Genomics Platform"/>
            <person name="Russ C."/>
            <person name="Tyler B."/>
            <person name="van West P."/>
            <person name="Dieguez-Uribeondo J."/>
            <person name="Young S.K."/>
            <person name="Zeng Q."/>
            <person name="Gargeya S."/>
            <person name="Fitzgerald M."/>
            <person name="Abouelleil A."/>
            <person name="Alvarado L."/>
            <person name="Chapman S.B."/>
            <person name="Gainer-Dewar J."/>
            <person name="Goldberg J."/>
            <person name="Griggs A."/>
            <person name="Gujja S."/>
            <person name="Hansen M."/>
            <person name="Howarth C."/>
            <person name="Imamovic A."/>
            <person name="Ireland A."/>
            <person name="Larimer J."/>
            <person name="McCowan C."/>
            <person name="Murphy C."/>
            <person name="Pearson M."/>
            <person name="Poon T.W."/>
            <person name="Priest M."/>
            <person name="Roberts A."/>
            <person name="Saif S."/>
            <person name="Shea T."/>
            <person name="Sykes S."/>
            <person name="Wortman J."/>
            <person name="Nusbaum C."/>
            <person name="Birren B."/>
        </authorList>
    </citation>
    <scope>NUCLEOTIDE SEQUENCE [LARGE SCALE GENOMIC DNA]</scope>
    <source>
        <strain evidence="3">NJM9701</strain>
    </source>
</reference>
<proteinExistence type="predicted"/>
<feature type="transmembrane region" description="Helical" evidence="1">
    <location>
        <begin position="59"/>
        <end position="78"/>
    </location>
</feature>
<evidence type="ECO:0000313" key="3">
    <source>
        <dbReference type="EMBL" id="ETW02029.1"/>
    </source>
</evidence>
<dbReference type="eggNOG" id="ENOG502RYT1">
    <property type="taxonomic scope" value="Eukaryota"/>
</dbReference>
<dbReference type="Pfam" id="PF14145">
    <property type="entry name" value="YrhK"/>
    <property type="match status" value="3"/>
</dbReference>
<dbReference type="VEuPathDB" id="FungiDB:H310_06543"/>
<feature type="transmembrane region" description="Helical" evidence="1">
    <location>
        <begin position="158"/>
        <end position="179"/>
    </location>
</feature>
<keyword evidence="1" id="KW-0812">Transmembrane</keyword>
<name>A0A024U6Y4_9STRA</name>
<accession>A0A024U6Y4</accession>
<feature type="transmembrane region" description="Helical" evidence="1">
    <location>
        <begin position="200"/>
        <end position="225"/>
    </location>
</feature>
<dbReference type="AlphaFoldDB" id="A0A024U6Y4"/>
<evidence type="ECO:0000256" key="1">
    <source>
        <dbReference type="SAM" id="Phobius"/>
    </source>
</evidence>
<dbReference type="EMBL" id="KI913962">
    <property type="protein sequence ID" value="ETW02029.1"/>
    <property type="molecule type" value="Genomic_DNA"/>
</dbReference>
<feature type="domain" description="YrhK" evidence="2">
    <location>
        <begin position="132"/>
        <end position="183"/>
    </location>
</feature>